<protein>
    <recommendedName>
        <fullName evidence="3">Fucose-specific lectin</fullName>
    </recommendedName>
</protein>
<name>A0A8H6DF79_9HYPO</name>
<comment type="caution">
    <text evidence="1">The sequence shown here is derived from an EMBL/GenBank/DDBJ whole genome shotgun (WGS) entry which is preliminary data.</text>
</comment>
<organism evidence="1 2">
    <name type="scientific">Fusarium mundagurra</name>
    <dbReference type="NCBI Taxonomy" id="1567541"/>
    <lineage>
        <taxon>Eukaryota</taxon>
        <taxon>Fungi</taxon>
        <taxon>Dikarya</taxon>
        <taxon>Ascomycota</taxon>
        <taxon>Pezizomycotina</taxon>
        <taxon>Sordariomycetes</taxon>
        <taxon>Hypocreomycetidae</taxon>
        <taxon>Hypocreales</taxon>
        <taxon>Nectriaceae</taxon>
        <taxon>Fusarium</taxon>
        <taxon>Fusarium fujikuroi species complex</taxon>
    </lineage>
</organism>
<evidence type="ECO:0008006" key="3">
    <source>
        <dbReference type="Google" id="ProtNLM"/>
    </source>
</evidence>
<gene>
    <name evidence="1" type="ORF">FMUND_7468</name>
</gene>
<dbReference type="OrthoDB" id="10428069at2759"/>
<dbReference type="EMBL" id="JAAOAN010000247">
    <property type="protein sequence ID" value="KAF5714345.1"/>
    <property type="molecule type" value="Genomic_DNA"/>
</dbReference>
<dbReference type="AlphaFoldDB" id="A0A8H6DF79"/>
<evidence type="ECO:0000313" key="2">
    <source>
        <dbReference type="Proteomes" id="UP000544331"/>
    </source>
</evidence>
<dbReference type="Gene3D" id="2.120.10.70">
    <property type="entry name" value="Fucose-specific lectin"/>
    <property type="match status" value="1"/>
</dbReference>
<evidence type="ECO:0000313" key="1">
    <source>
        <dbReference type="EMBL" id="KAF5714345.1"/>
    </source>
</evidence>
<reference evidence="1 2" key="1">
    <citation type="submission" date="2020-05" db="EMBL/GenBank/DDBJ databases">
        <title>Identification and distribution of gene clusters putatively required for synthesis of sphingolipid metabolism inhibitors in phylogenetically diverse species of the filamentous fungus Fusarium.</title>
        <authorList>
            <person name="Kim H.-S."/>
            <person name="Busman M."/>
            <person name="Brown D.W."/>
            <person name="Divon H."/>
            <person name="Uhlig S."/>
            <person name="Proctor R.H."/>
        </authorList>
    </citation>
    <scope>NUCLEOTIDE SEQUENCE [LARGE SCALE GENOMIC DNA]</scope>
    <source>
        <strain evidence="1 2">NRRL 66235</strain>
    </source>
</reference>
<dbReference type="Proteomes" id="UP000544331">
    <property type="component" value="Unassembled WGS sequence"/>
</dbReference>
<sequence>MLFWANPVSNQVDELSWDGDTMTHRASPSVPIFNHGFGSITSASRGADTSNVQAQARELFYIQDDGHVGGLMYDPLMQVWEKKVYPFSGETARCDKVAAISAISPNFKVSLLCWIATDGAIRFATWHSTSNSWSKASYAAPPGSATIIQSNFIRATAVGPSSAHIFYLGTNSQLQGLYYDNITEAGSIYWNLNTISSHNSAAMPPGNAFLAPDRSWMGAQIFWSGVDGSVVEAHCDGQHVRNWELNFVSRIT</sequence>
<accession>A0A8H6DF79</accession>
<proteinExistence type="predicted"/>
<dbReference type="SUPFAM" id="SSF89372">
    <property type="entry name" value="Fucose-specific lectin"/>
    <property type="match status" value="1"/>
</dbReference>
<keyword evidence="2" id="KW-1185">Reference proteome</keyword>